<evidence type="ECO:0000259" key="3">
    <source>
        <dbReference type="Pfam" id="PF24607"/>
    </source>
</evidence>
<dbReference type="Gene3D" id="2.60.120.260">
    <property type="entry name" value="Galactose-binding domain-like"/>
    <property type="match status" value="1"/>
</dbReference>
<dbReference type="InterPro" id="IPR056997">
    <property type="entry name" value="CBM_AftD"/>
</dbReference>
<feature type="transmembrane region" description="Helical" evidence="1">
    <location>
        <begin position="75"/>
        <end position="96"/>
    </location>
</feature>
<dbReference type="SUPFAM" id="SSF49785">
    <property type="entry name" value="Galactose-binding domain-like"/>
    <property type="match status" value="1"/>
</dbReference>
<sequence>MTVEPSEPARHSVTAWRLWLTACASALVVLAFRQQPGRIVPDTKLDLTADPGGFLGRALHLWEPAAAFGQLQNQAYGYLFPMGPFHLLGELAAMPAWVIQRAWWSLIMVVAFAGMLRLATQLGVGRPWTRLLGAMAFALTPRILVSLGAVSIEAWPTALAPWILVPLVRAHGGGAVVRNAAASALAVACIGGVNAAATAAAVVPAGLWLVLAPRWRGRLRFAAWWVGCTLVATVWWWGPLLLLGSYSPPFLDWIETAANTTQHTSLVEVARGSDHWLSYLGGADGPQWPAGWLLASEPVLILDTMLVAALGLAGLARLDMPARRVLLTGAVAGLALVSAGYAGSAASPLAEQVRALLDGPLAPLRNVHKFDVVLRIPLVLGLTHVLAMLPRVDADRRFRVLATGLAVVVLAGVAVPALAGRLPQPGSYERIPQHWREASAWLDENAGTGRALLVPGSAFAEYAWGSPRDEPVQALADSRWAVRDSVPLSSAGNIRLLDAVETRLAAGEGGAGVVRALRRAGVAHLVVRNDLRREGTSVPRASLVHQALADLPGAERVAAFGPRVGPRDRADTAVDSRLDTRYPAVEIYRIADPDRELRVRAHPLHGSMRMSGGPESLLTVGDAGLLDERAVFVAGDGASVPDPSPVPVVTDGLRRRAVWFGATRNNETEVLRAGDDGPLDRAVRDFLPVDDPARETVAVVDGVAGVTASSSGSDPLATLARGAEHSPWSAVDGDPATSWVSGEYGHPEGQWLEIEFERPRTVDTAELVPVDDGPVGAPVTRVAVETDTGTVETALHPDDDVHELEVPPGRTSRLRVRAVETGPGTPTGVGIRELRVPGLSARKTLRAPPVRGDDLGGPGTAETLVFATADGARRACVRTGERSRCAPQLERVGEENGDLRRRAETSVAATYTAEATVRPRPGTALTTLLEPDAGALRAEASSRAVDDPPGRPQAAVDLDRGTGWVAAPGDETPVLALSWDEPRRIDGVRIAVGRWLAASRPSRVELTAGGERHTVDVGDDGRALLPEPVETTGVEIRFLELDEVVDTDTAFGLRSALPAGASEVEVLGTDELREPVDGSEPVELACGSGPRLVVDGATMPTELSGTVDDLLRGGRLDVRSCGEAETFELEPGTHDITLAASPATRPEALTVRPVSADRAEPAEPLDVHVRAWSQTHRRVAVPERDTAAVLTVTENMNDGWTASLDGTELEPVRVDGWAQGYVLPAGAAGVVELTYRPDTPYRAALGTGAAGATLIAVLWWRAPRTPPWAPAHGGARAGGRHGARRRRAGGGLRVIAGTAAAVAALGLLGGVAGLAAAGLGAAVGAAARRWSRLEEVVPVLAGGAALAAGAVVALRPWPGPDPGAHSAGAQVLMLVALALATLGPRQSVLLRRRT</sequence>
<feature type="transmembrane region" description="Helical" evidence="1">
    <location>
        <begin position="1363"/>
        <end position="1383"/>
    </location>
</feature>
<dbReference type="Proteomes" id="UP000243528">
    <property type="component" value="Unassembled WGS sequence"/>
</dbReference>
<feature type="transmembrane region" description="Helical" evidence="1">
    <location>
        <begin position="221"/>
        <end position="238"/>
    </location>
</feature>
<dbReference type="Pfam" id="PF11847">
    <property type="entry name" value="GT-C_AftD"/>
    <property type="match status" value="1"/>
</dbReference>
<dbReference type="EMBL" id="PYGE01000006">
    <property type="protein sequence ID" value="PSL04071.1"/>
    <property type="molecule type" value="Genomic_DNA"/>
</dbReference>
<accession>A0A2P8E3N0</accession>
<gene>
    <name evidence="4" type="ORF">CLV30_10673</name>
</gene>
<keyword evidence="1" id="KW-0812">Transmembrane</keyword>
<name>A0A2P8E3N0_9ACTN</name>
<feature type="transmembrane region" description="Helical" evidence="1">
    <location>
        <begin position="15"/>
        <end position="32"/>
    </location>
</feature>
<comment type="caution">
    <text evidence="4">The sequence shown here is derived from an EMBL/GenBank/DDBJ whole genome shotgun (WGS) entry which is preliminary data.</text>
</comment>
<keyword evidence="1" id="KW-1133">Transmembrane helix</keyword>
<feature type="transmembrane region" description="Helical" evidence="1">
    <location>
        <begin position="1336"/>
        <end position="1357"/>
    </location>
</feature>
<organism evidence="4 5">
    <name type="scientific">Haloactinopolyspora alba</name>
    <dbReference type="NCBI Taxonomy" id="648780"/>
    <lineage>
        <taxon>Bacteria</taxon>
        <taxon>Bacillati</taxon>
        <taxon>Actinomycetota</taxon>
        <taxon>Actinomycetes</taxon>
        <taxon>Jiangellales</taxon>
        <taxon>Jiangellaceae</taxon>
        <taxon>Haloactinopolyspora</taxon>
    </lineage>
</organism>
<evidence type="ECO:0000313" key="5">
    <source>
        <dbReference type="Proteomes" id="UP000243528"/>
    </source>
</evidence>
<evidence type="ECO:0000313" key="4">
    <source>
        <dbReference type="EMBL" id="PSL04071.1"/>
    </source>
</evidence>
<keyword evidence="4" id="KW-0808">Transferase</keyword>
<dbReference type="RefSeq" id="WP_106537099.1">
    <property type="nucleotide sequence ID" value="NZ_ML142900.1"/>
</dbReference>
<dbReference type="InterPro" id="IPR021798">
    <property type="entry name" value="AftD_N"/>
</dbReference>
<feature type="domain" description="Alpha-(1-&gt;3)-arabinofuranosyltransferase N-terminal GT-C" evidence="2">
    <location>
        <begin position="27"/>
        <end position="677"/>
    </location>
</feature>
<feature type="transmembrane region" description="Helical" evidence="1">
    <location>
        <begin position="325"/>
        <end position="350"/>
    </location>
</feature>
<evidence type="ECO:0000259" key="2">
    <source>
        <dbReference type="Pfam" id="PF11847"/>
    </source>
</evidence>
<feature type="transmembrane region" description="Helical" evidence="1">
    <location>
        <begin position="102"/>
        <end position="119"/>
    </location>
</feature>
<dbReference type="Pfam" id="PF24607">
    <property type="entry name" value="CBM_AftD"/>
    <property type="match status" value="2"/>
</dbReference>
<feature type="transmembrane region" description="Helical" evidence="1">
    <location>
        <begin position="299"/>
        <end position="318"/>
    </location>
</feature>
<feature type="transmembrane region" description="Helical" evidence="1">
    <location>
        <begin position="1294"/>
        <end position="1324"/>
    </location>
</feature>
<feature type="domain" description="Arabinofuranosyltransferase D third carbohydrate binding module" evidence="3">
    <location>
        <begin position="935"/>
        <end position="1071"/>
    </location>
</feature>
<protein>
    <submittedName>
        <fullName evidence="4">Arabinofuranan 3-O-arabinosyltransferase</fullName>
    </submittedName>
</protein>
<keyword evidence="5" id="KW-1185">Reference proteome</keyword>
<feature type="transmembrane region" description="Helical" evidence="1">
    <location>
        <begin position="370"/>
        <end position="389"/>
    </location>
</feature>
<reference evidence="4 5" key="1">
    <citation type="submission" date="2018-03" db="EMBL/GenBank/DDBJ databases">
        <title>Genomic Encyclopedia of Archaeal and Bacterial Type Strains, Phase II (KMG-II): from individual species to whole genera.</title>
        <authorList>
            <person name="Goeker M."/>
        </authorList>
    </citation>
    <scope>NUCLEOTIDE SEQUENCE [LARGE SCALE GENOMIC DNA]</scope>
    <source>
        <strain evidence="4 5">DSM 45211</strain>
    </source>
</reference>
<dbReference type="InterPro" id="IPR008979">
    <property type="entry name" value="Galactose-bd-like_sf"/>
</dbReference>
<feature type="domain" description="Arabinofuranosyltransferase D third carbohydrate binding module" evidence="3">
    <location>
        <begin position="726"/>
        <end position="841"/>
    </location>
</feature>
<feature type="transmembrane region" description="Helical" evidence="1">
    <location>
        <begin position="401"/>
        <end position="419"/>
    </location>
</feature>
<dbReference type="OrthoDB" id="5242711at2"/>
<proteinExistence type="predicted"/>
<keyword evidence="1" id="KW-0472">Membrane</keyword>
<evidence type="ECO:0000256" key="1">
    <source>
        <dbReference type="SAM" id="Phobius"/>
    </source>
</evidence>
<dbReference type="GO" id="GO:0016740">
    <property type="term" value="F:transferase activity"/>
    <property type="evidence" value="ECO:0007669"/>
    <property type="project" value="UniProtKB-KW"/>
</dbReference>
<feature type="transmembrane region" description="Helical" evidence="1">
    <location>
        <begin position="184"/>
        <end position="209"/>
    </location>
</feature>